<evidence type="ECO:0000313" key="3">
    <source>
        <dbReference type="Proteomes" id="UP001069090"/>
    </source>
</evidence>
<dbReference type="EMBL" id="JAPTGG010000001">
    <property type="protein sequence ID" value="MCZ0863868.1"/>
    <property type="molecule type" value="Genomic_DNA"/>
</dbReference>
<dbReference type="Gene3D" id="2.60.40.2700">
    <property type="match status" value="2"/>
</dbReference>
<feature type="compositionally biased region" description="Acidic residues" evidence="1">
    <location>
        <begin position="443"/>
        <end position="467"/>
    </location>
</feature>
<organism evidence="2 3">
    <name type="scientific">Dasania phycosphaerae</name>
    <dbReference type="NCBI Taxonomy" id="2950436"/>
    <lineage>
        <taxon>Bacteria</taxon>
        <taxon>Pseudomonadati</taxon>
        <taxon>Pseudomonadota</taxon>
        <taxon>Gammaproteobacteria</taxon>
        <taxon>Cellvibrionales</taxon>
        <taxon>Spongiibacteraceae</taxon>
        <taxon>Dasania</taxon>
    </lineage>
</organism>
<reference evidence="2 3" key="1">
    <citation type="submission" date="2022-12" db="EMBL/GenBank/DDBJ databases">
        <title>Dasania phycosphaerae sp. nov., isolated from particulate material of the south coast of Korea.</title>
        <authorList>
            <person name="Jiang Y."/>
        </authorList>
    </citation>
    <scope>NUCLEOTIDE SEQUENCE [LARGE SCALE GENOMIC DNA]</scope>
    <source>
        <strain evidence="2 3">GY-19</strain>
    </source>
</reference>
<dbReference type="AlphaFoldDB" id="A0A9J6RHD7"/>
<name>A0A9J6RHD7_9GAMM</name>
<feature type="region of interest" description="Disordered" evidence="1">
    <location>
        <begin position="436"/>
        <end position="467"/>
    </location>
</feature>
<accession>A0A9J6RHD7</accession>
<feature type="region of interest" description="Disordered" evidence="1">
    <location>
        <begin position="647"/>
        <end position="673"/>
    </location>
</feature>
<comment type="caution">
    <text evidence="2">The sequence shown here is derived from an EMBL/GenBank/DDBJ whole genome shotgun (WGS) entry which is preliminary data.</text>
</comment>
<gene>
    <name evidence="2" type="ORF">O0V09_01570</name>
</gene>
<evidence type="ECO:0000256" key="1">
    <source>
        <dbReference type="SAM" id="MobiDB-lite"/>
    </source>
</evidence>
<keyword evidence="3" id="KW-1185">Reference proteome</keyword>
<dbReference type="RefSeq" id="WP_258330016.1">
    <property type="nucleotide sequence ID" value="NZ_JAPTGG010000001.1"/>
</dbReference>
<proteinExistence type="predicted"/>
<dbReference type="Proteomes" id="UP001069090">
    <property type="component" value="Unassembled WGS sequence"/>
</dbReference>
<sequence>MSYNVSISGTTATITLSGGSLSATNTETLVDGISYQNTSNDPTAGNRVVTLTSLKDNGGTANGGDDTAALSIASTVAVVAVNDEPTFTATGSNPTFTEGGAAQNLFSGTSVDVIESGQVLGELTLTISNVNNGSAEILNIDGTAIALINSSGTTASNGLSYSVSVSGTTVTVTLSGGSLSAAATETLVDGISYQNNSEAPNTSNRVVTISSFKDNGGTANGGDDTVALGIRSTVAVQAVNDVPTGNVSIAGSVVEDQTLTANTSTLADKDGLGTYSYQWLRNGVAISGATSATYTLGDADVGKTIRVAVSYTDGSGNAESVSSAATAAVANIDDPLVGNVTIDGTAFVGTTLSANTSGLSDDDGLASFSYQWLRDGAVIDGATASSYLLTSDDSDSDISVRVTATDSYGASAAKTSASVAVEEVFVVITDPSVVEPELPVPEAIDDDAEEDSAEEDNSTDEDSEAETDADEIAAFIAQENEDDDIDDGQFDNLNTLEIDSLTGFGNELGDGDSSSTTANTSNINVRLLNNNSALASAVEASVSGSVDTGFSSFVDPLVLVSSQNLSDSLDTMRETFVSNIERNQSILGGTVTATASLSVGYVVWLIRSGVLLSSALSALPAWRFIDPLPILSQGKGGLAGGDEETLESIVANDSGAADAEPVPQTDNNKKPSH</sequence>
<protein>
    <submittedName>
        <fullName evidence="2">DNA polymerase V family protein</fullName>
    </submittedName>
</protein>
<evidence type="ECO:0000313" key="2">
    <source>
        <dbReference type="EMBL" id="MCZ0863868.1"/>
    </source>
</evidence>